<proteinExistence type="predicted"/>
<dbReference type="RefSeq" id="WP_256537785.1">
    <property type="nucleotide sequence ID" value="NZ_JANHOH010000001.1"/>
</dbReference>
<evidence type="ECO:0000256" key="1">
    <source>
        <dbReference type="SAM" id="SignalP"/>
    </source>
</evidence>
<feature type="signal peptide" evidence="1">
    <location>
        <begin position="1"/>
        <end position="20"/>
    </location>
</feature>
<reference evidence="2 3" key="1">
    <citation type="submission" date="2022-07" db="EMBL/GenBank/DDBJ databases">
        <title>Mucilaginibacter sp. JC4.</title>
        <authorList>
            <person name="Le V."/>
            <person name="Ko S.-R."/>
            <person name="Ahn C.-Y."/>
            <person name="Oh H.-M."/>
        </authorList>
    </citation>
    <scope>NUCLEOTIDE SEQUENCE [LARGE SCALE GENOMIC DNA]</scope>
    <source>
        <strain evidence="2 3">JC4</strain>
    </source>
</reference>
<dbReference type="Proteomes" id="UP001204376">
    <property type="component" value="Unassembled WGS sequence"/>
</dbReference>
<protein>
    <submittedName>
        <fullName evidence="2">Uncharacterized protein</fullName>
    </submittedName>
</protein>
<sequence>MKKNLLLLAILAFLSIPIFAQKPVLASIDKGLVVKDLKAANNGKSPYWIIVSNEKEFQIDTLSAIKYLDPQWMSAIDFPDNDFIKAKYGRMAPQGLVVVTINDKKFPNAFGELKDHMAFIDEHEELPFYDFTTLP</sequence>
<keyword evidence="3" id="KW-1185">Reference proteome</keyword>
<organism evidence="2 3">
    <name type="scientific">Mucilaginibacter aquariorum</name>
    <dbReference type="NCBI Taxonomy" id="2967225"/>
    <lineage>
        <taxon>Bacteria</taxon>
        <taxon>Pseudomonadati</taxon>
        <taxon>Bacteroidota</taxon>
        <taxon>Sphingobacteriia</taxon>
        <taxon>Sphingobacteriales</taxon>
        <taxon>Sphingobacteriaceae</taxon>
        <taxon>Mucilaginibacter</taxon>
    </lineage>
</organism>
<name>A0ABT1SZ81_9SPHI</name>
<comment type="caution">
    <text evidence="2">The sequence shown here is derived from an EMBL/GenBank/DDBJ whole genome shotgun (WGS) entry which is preliminary data.</text>
</comment>
<keyword evidence="1" id="KW-0732">Signal</keyword>
<accession>A0ABT1SZ81</accession>
<evidence type="ECO:0000313" key="2">
    <source>
        <dbReference type="EMBL" id="MCQ6957582.1"/>
    </source>
</evidence>
<evidence type="ECO:0000313" key="3">
    <source>
        <dbReference type="Proteomes" id="UP001204376"/>
    </source>
</evidence>
<dbReference type="EMBL" id="JANHOH010000001">
    <property type="protein sequence ID" value="MCQ6957582.1"/>
    <property type="molecule type" value="Genomic_DNA"/>
</dbReference>
<feature type="chain" id="PRO_5046741831" evidence="1">
    <location>
        <begin position="21"/>
        <end position="135"/>
    </location>
</feature>
<gene>
    <name evidence="2" type="ORF">NPE20_06425</name>
</gene>